<name>A0AA40CSQ1_9PEZI</name>
<reference evidence="1" key="1">
    <citation type="submission" date="2023-06" db="EMBL/GenBank/DDBJ databases">
        <title>Genome-scale phylogeny and comparative genomics of the fungal order Sordariales.</title>
        <authorList>
            <consortium name="Lawrence Berkeley National Laboratory"/>
            <person name="Hensen N."/>
            <person name="Bonometti L."/>
            <person name="Westerberg I."/>
            <person name="Brannstrom I.O."/>
            <person name="Guillou S."/>
            <person name="Cros-Aarteil S."/>
            <person name="Calhoun S."/>
            <person name="Haridas S."/>
            <person name="Kuo A."/>
            <person name="Mondo S."/>
            <person name="Pangilinan J."/>
            <person name="Riley R."/>
            <person name="Labutti K."/>
            <person name="Andreopoulos B."/>
            <person name="Lipzen A."/>
            <person name="Chen C."/>
            <person name="Yanf M."/>
            <person name="Daum C."/>
            <person name="Ng V."/>
            <person name="Clum A."/>
            <person name="Steindorff A."/>
            <person name="Ohm R."/>
            <person name="Martin F."/>
            <person name="Silar P."/>
            <person name="Natvig D."/>
            <person name="Lalanne C."/>
            <person name="Gautier V."/>
            <person name="Ament-Velasquez S.L."/>
            <person name="Kruys A."/>
            <person name="Hutchinson M.I."/>
            <person name="Powell A.J."/>
            <person name="Barry K."/>
            <person name="Miller A.N."/>
            <person name="Grigoriev I.V."/>
            <person name="Debuchy R."/>
            <person name="Gladieux P."/>
            <person name="Thoren M.H."/>
            <person name="Johannesson H."/>
        </authorList>
    </citation>
    <scope>NUCLEOTIDE SEQUENCE</scope>
    <source>
        <strain evidence="1">SMH2532-1</strain>
    </source>
</reference>
<dbReference type="AlphaFoldDB" id="A0AA40CSQ1"/>
<keyword evidence="2" id="KW-1185">Reference proteome</keyword>
<comment type="caution">
    <text evidence="1">The sequence shown here is derived from an EMBL/GenBank/DDBJ whole genome shotgun (WGS) entry which is preliminary data.</text>
</comment>
<gene>
    <name evidence="1" type="ORF">B0T16DRAFT_410804</name>
</gene>
<evidence type="ECO:0000313" key="2">
    <source>
        <dbReference type="Proteomes" id="UP001174936"/>
    </source>
</evidence>
<proteinExistence type="predicted"/>
<sequence length="218" mass="24167">MFTAISNLLGGRPPPAVPDPPPVTVTGVRIPANGSAPHLVPLTTTPEIKSGTDKFLCHTPDLRHYCGEKGWDLRERIRLDLLRDRSVPLSLHLQQQAALRQVLMSGATIDKDTSLHLRQRFLGPQRSFVLLPEHQHCAGAYYVFYSFAANDLPENESTPKWIVAGSMGRTFFGDAFLVKMAEVEQDENGWAVYEDIDSWVLEVLASGPSEEIGSAWCL</sequence>
<dbReference type="EMBL" id="JAULSV010000003">
    <property type="protein sequence ID" value="KAK0649865.1"/>
    <property type="molecule type" value="Genomic_DNA"/>
</dbReference>
<accession>A0AA40CSQ1</accession>
<dbReference type="Proteomes" id="UP001174936">
    <property type="component" value="Unassembled WGS sequence"/>
</dbReference>
<protein>
    <submittedName>
        <fullName evidence="1">Uncharacterized protein</fullName>
    </submittedName>
</protein>
<evidence type="ECO:0000313" key="1">
    <source>
        <dbReference type="EMBL" id="KAK0649865.1"/>
    </source>
</evidence>
<organism evidence="1 2">
    <name type="scientific">Cercophora newfieldiana</name>
    <dbReference type="NCBI Taxonomy" id="92897"/>
    <lineage>
        <taxon>Eukaryota</taxon>
        <taxon>Fungi</taxon>
        <taxon>Dikarya</taxon>
        <taxon>Ascomycota</taxon>
        <taxon>Pezizomycotina</taxon>
        <taxon>Sordariomycetes</taxon>
        <taxon>Sordariomycetidae</taxon>
        <taxon>Sordariales</taxon>
        <taxon>Lasiosphaeriaceae</taxon>
        <taxon>Cercophora</taxon>
    </lineage>
</organism>